<dbReference type="SUPFAM" id="SSF52540">
    <property type="entry name" value="P-loop containing nucleoside triphosphate hydrolases"/>
    <property type="match status" value="1"/>
</dbReference>
<feature type="compositionally biased region" description="Polar residues" evidence="9">
    <location>
        <begin position="915"/>
        <end position="925"/>
    </location>
</feature>
<keyword evidence="13" id="KW-1185">Reference proteome</keyword>
<organism evidence="12 13">
    <name type="scientific">Triparma columacea</name>
    <dbReference type="NCBI Taxonomy" id="722753"/>
    <lineage>
        <taxon>Eukaryota</taxon>
        <taxon>Sar</taxon>
        <taxon>Stramenopiles</taxon>
        <taxon>Ochrophyta</taxon>
        <taxon>Bolidophyceae</taxon>
        <taxon>Parmales</taxon>
        <taxon>Triparmaceae</taxon>
        <taxon>Triparma</taxon>
    </lineage>
</organism>
<dbReference type="InterPro" id="IPR027417">
    <property type="entry name" value="P-loop_NTPase"/>
</dbReference>
<keyword evidence="2 6" id="KW-0547">Nucleotide-binding</keyword>
<dbReference type="Gene3D" id="2.60.200.20">
    <property type="match status" value="1"/>
</dbReference>
<dbReference type="OrthoDB" id="195995at2759"/>
<dbReference type="EMBL" id="BRYA01000634">
    <property type="protein sequence ID" value="GMI26689.1"/>
    <property type="molecule type" value="Genomic_DNA"/>
</dbReference>
<evidence type="ECO:0000256" key="2">
    <source>
        <dbReference type="ARBA" id="ARBA00022741"/>
    </source>
</evidence>
<evidence type="ECO:0000313" key="12">
    <source>
        <dbReference type="EMBL" id="GMI26689.1"/>
    </source>
</evidence>
<name>A0A9W7G028_9STRA</name>
<evidence type="ECO:0000256" key="1">
    <source>
        <dbReference type="ARBA" id="ARBA00022701"/>
    </source>
</evidence>
<feature type="region of interest" description="Disordered" evidence="9">
    <location>
        <begin position="887"/>
        <end position="925"/>
    </location>
</feature>
<dbReference type="GO" id="GO:0008017">
    <property type="term" value="F:microtubule binding"/>
    <property type="evidence" value="ECO:0007669"/>
    <property type="project" value="InterPro"/>
</dbReference>
<dbReference type="SMART" id="SM00240">
    <property type="entry name" value="FHA"/>
    <property type="match status" value="1"/>
</dbReference>
<dbReference type="Gene3D" id="3.40.850.10">
    <property type="entry name" value="Kinesin motor domain"/>
    <property type="match status" value="1"/>
</dbReference>
<evidence type="ECO:0000256" key="5">
    <source>
        <dbReference type="ARBA" id="ARBA00023175"/>
    </source>
</evidence>
<dbReference type="GO" id="GO:0007018">
    <property type="term" value="P:microtubule-based movement"/>
    <property type="evidence" value="ECO:0007669"/>
    <property type="project" value="InterPro"/>
</dbReference>
<dbReference type="AlphaFoldDB" id="A0A9W7G028"/>
<evidence type="ECO:0000256" key="8">
    <source>
        <dbReference type="SAM" id="Coils"/>
    </source>
</evidence>
<feature type="domain" description="FHA" evidence="10">
    <location>
        <begin position="491"/>
        <end position="541"/>
    </location>
</feature>
<reference evidence="13" key="1">
    <citation type="journal article" date="2023" name="Commun. Biol.">
        <title>Genome analysis of Parmales, the sister group of diatoms, reveals the evolutionary specialization of diatoms from phago-mixotrophs to photoautotrophs.</title>
        <authorList>
            <person name="Ban H."/>
            <person name="Sato S."/>
            <person name="Yoshikawa S."/>
            <person name="Yamada K."/>
            <person name="Nakamura Y."/>
            <person name="Ichinomiya M."/>
            <person name="Sato N."/>
            <person name="Blanc-Mathieu R."/>
            <person name="Endo H."/>
            <person name="Kuwata A."/>
            <person name="Ogata H."/>
        </authorList>
    </citation>
    <scope>NUCLEOTIDE SEQUENCE [LARGE SCALE GENOMIC DNA]</scope>
</reference>
<dbReference type="PROSITE" id="PS50067">
    <property type="entry name" value="KINESIN_MOTOR_2"/>
    <property type="match status" value="1"/>
</dbReference>
<feature type="compositionally biased region" description="Polar residues" evidence="9">
    <location>
        <begin position="682"/>
        <end position="691"/>
    </location>
</feature>
<evidence type="ECO:0000313" key="13">
    <source>
        <dbReference type="Proteomes" id="UP001165065"/>
    </source>
</evidence>
<dbReference type="GO" id="GO:0005524">
    <property type="term" value="F:ATP binding"/>
    <property type="evidence" value="ECO:0007669"/>
    <property type="project" value="UniProtKB-UniRule"/>
</dbReference>
<feature type="region of interest" description="Disordered" evidence="9">
    <location>
        <begin position="620"/>
        <end position="691"/>
    </location>
</feature>
<evidence type="ECO:0000259" key="11">
    <source>
        <dbReference type="PROSITE" id="PS50067"/>
    </source>
</evidence>
<dbReference type="SUPFAM" id="SSF49879">
    <property type="entry name" value="SMAD/FHA domain"/>
    <property type="match status" value="1"/>
</dbReference>
<feature type="domain" description="Kinesin motor" evidence="11">
    <location>
        <begin position="1"/>
        <end position="335"/>
    </location>
</feature>
<feature type="compositionally biased region" description="Basic residues" evidence="9">
    <location>
        <begin position="639"/>
        <end position="649"/>
    </location>
</feature>
<dbReference type="Pfam" id="PF00225">
    <property type="entry name" value="Kinesin"/>
    <property type="match status" value="1"/>
</dbReference>
<dbReference type="Pfam" id="PF00498">
    <property type="entry name" value="FHA"/>
    <property type="match status" value="1"/>
</dbReference>
<dbReference type="Proteomes" id="UP001165065">
    <property type="component" value="Unassembled WGS sequence"/>
</dbReference>
<protein>
    <recommendedName>
        <fullName evidence="7">Kinesin-like protein</fullName>
    </recommendedName>
</protein>
<feature type="region of interest" description="Disordered" evidence="9">
    <location>
        <begin position="415"/>
        <end position="442"/>
    </location>
</feature>
<dbReference type="InterPro" id="IPR001752">
    <property type="entry name" value="Kinesin_motor_dom"/>
</dbReference>
<evidence type="ECO:0000256" key="7">
    <source>
        <dbReference type="RuleBase" id="RU000394"/>
    </source>
</evidence>
<dbReference type="PROSITE" id="PS50006">
    <property type="entry name" value="FHA_DOMAIN"/>
    <property type="match status" value="1"/>
</dbReference>
<feature type="coiled-coil region" evidence="8">
    <location>
        <begin position="703"/>
        <end position="737"/>
    </location>
</feature>
<dbReference type="InterPro" id="IPR000253">
    <property type="entry name" value="FHA_dom"/>
</dbReference>
<keyword evidence="5 6" id="KW-0505">Motor protein</keyword>
<dbReference type="PRINTS" id="PR00380">
    <property type="entry name" value="KINESINHEAVY"/>
</dbReference>
<feature type="binding site" evidence="6">
    <location>
        <begin position="66"/>
        <end position="73"/>
    </location>
    <ligand>
        <name>ATP</name>
        <dbReference type="ChEBI" id="CHEBI:30616"/>
    </ligand>
</feature>
<evidence type="ECO:0000256" key="3">
    <source>
        <dbReference type="ARBA" id="ARBA00022840"/>
    </source>
</evidence>
<feature type="coiled-coil region" evidence="8">
    <location>
        <begin position="349"/>
        <end position="376"/>
    </location>
</feature>
<gene>
    <name evidence="12" type="ORF">TrCOL_g4216</name>
</gene>
<dbReference type="PANTHER" id="PTHR47968:SF36">
    <property type="entry name" value="KINESIN HEAVY CHAIN ISOFORM X1"/>
    <property type="match status" value="1"/>
</dbReference>
<dbReference type="InterPro" id="IPR019821">
    <property type="entry name" value="Kinesin_motor_CS"/>
</dbReference>
<dbReference type="GO" id="GO:0003777">
    <property type="term" value="F:microtubule motor activity"/>
    <property type="evidence" value="ECO:0007669"/>
    <property type="project" value="InterPro"/>
</dbReference>
<dbReference type="PROSITE" id="PS00411">
    <property type="entry name" value="KINESIN_MOTOR_1"/>
    <property type="match status" value="1"/>
</dbReference>
<keyword evidence="4 8" id="KW-0175">Coiled coil</keyword>
<evidence type="ECO:0000256" key="6">
    <source>
        <dbReference type="PROSITE-ProRule" id="PRU00283"/>
    </source>
</evidence>
<accession>A0A9W7G028</accession>
<dbReference type="PANTHER" id="PTHR47968">
    <property type="entry name" value="CENTROMERE PROTEIN E"/>
    <property type="match status" value="1"/>
</dbReference>
<evidence type="ECO:0000256" key="9">
    <source>
        <dbReference type="SAM" id="MobiDB-lite"/>
    </source>
</evidence>
<proteinExistence type="inferred from homology"/>
<dbReference type="SMART" id="SM00129">
    <property type="entry name" value="KISc"/>
    <property type="match status" value="1"/>
</dbReference>
<sequence>MSASLSVVATPGVVNQQPSTASYMRSYKFDHVFGPEGDQEEVNESLGLSVLRNAWDGRNACVFAYGQTGSGKTHTMSGSHGGLVKYIVGGLWRANEECKGESRATEEGVDTTEGRIVCSYMEIYNEAVKDLLAPAEQQNGVMAQPPLKVREHPSEGAYVANLSYFPVDTYQDVERLLSIGSKARTTKSTKANKRSSRSHAVLTVVFEQNTMRHDHGGCLVAKSTKTARVHLVDLAGSERVKQTGATGATLNEASHINKSLAALGDVIKALAKAGKAQTAPTSSFVPYRNSTLTYLLKESLGGNSVTVMIATVSPSLDHFEETLSTLKYAERAKKMVNHVKMNSSTTQMVPSTHAEIQKLRSEVERLRNEKEEMIRAFTDTPARGLSDWRNQGQIDDIDIQIAEALSCAEEAATPHVHANKRGGQVGERREHSHQDTPAPLQHNARNVAQNVHKMAIGSLPTLPENAPTLVNLNPDPMFTEKIKYPIPSGVATVGSDPSNDVVLASASVAPHHCVVSYEKRTGLLMLANFEGSETYVNGRMIEAVGNDVADGMRLSPNHARRSATSVTLQHGFRLCFGSSGTHVFRLEFVTNEADERRVKADYEFAREEMRLVQNEEIRAVEKADTATDQAHGFEGSRRPPQHYQHHHAQQSHSADDELPQEFEDMFNSMTPPPPSEASSATFDQNNQNFYTHPHNIQNEDIVINSIASKLDNFASQLDELSQDDEKLQNSLKKLASVPISDDRHQHTSHSSPFSVYGYNPASVKALKTTQSRHTPSKTNASHTESELEFLEYERALTDRLSPHSDSTVVLNAEGGEIAVDGNNKEELSESFAIQSRAALESLRREIQAEEEEAERGDEEEEDEFDAAINDVFNSAPEQTPAQAITTQLTATEKKREAARQRLRSRQNRSSRGGNTNMYTNNDNED</sequence>
<evidence type="ECO:0000259" key="10">
    <source>
        <dbReference type="PROSITE" id="PS50006"/>
    </source>
</evidence>
<comment type="caution">
    <text evidence="12">The sequence shown here is derived from an EMBL/GenBank/DDBJ whole genome shotgun (WGS) entry which is preliminary data.</text>
</comment>
<keyword evidence="1 7" id="KW-0493">Microtubule</keyword>
<keyword evidence="3 6" id="KW-0067">ATP-binding</keyword>
<dbReference type="InterPro" id="IPR027640">
    <property type="entry name" value="Kinesin-like_fam"/>
</dbReference>
<dbReference type="InterPro" id="IPR008984">
    <property type="entry name" value="SMAD_FHA_dom_sf"/>
</dbReference>
<comment type="similarity">
    <text evidence="6 7">Belongs to the TRAFAC class myosin-kinesin ATPase superfamily. Kinesin family.</text>
</comment>
<evidence type="ECO:0000256" key="4">
    <source>
        <dbReference type="ARBA" id="ARBA00023054"/>
    </source>
</evidence>
<dbReference type="GO" id="GO:0005874">
    <property type="term" value="C:microtubule"/>
    <property type="evidence" value="ECO:0007669"/>
    <property type="project" value="UniProtKB-KW"/>
</dbReference>
<dbReference type="InterPro" id="IPR036961">
    <property type="entry name" value="Kinesin_motor_dom_sf"/>
</dbReference>